<sequence length="81" mass="8414">MEDYKDISDVLKVVNEIDCVQPPIPEALNEEAATPAAAATQRPSTTKSPSTSIAPAGRGSRPPVATPRGAVPCANVEDITE</sequence>
<protein>
    <submittedName>
        <fullName evidence="2">Uncharacterized protein</fullName>
    </submittedName>
</protein>
<proteinExistence type="predicted"/>
<evidence type="ECO:0000313" key="2">
    <source>
        <dbReference type="EnsemblPlants" id="QL09p050255:mrna"/>
    </source>
</evidence>
<dbReference type="Gramene" id="QL09p050255:mrna">
    <property type="protein sequence ID" value="QL09p050255:mrna"/>
    <property type="gene ID" value="QL09p050255"/>
</dbReference>
<accession>A0A7N2MLZ6</accession>
<dbReference type="Proteomes" id="UP000594261">
    <property type="component" value="Chromosome 9"/>
</dbReference>
<name>A0A7N2MLZ6_QUELO</name>
<keyword evidence="3" id="KW-1185">Reference proteome</keyword>
<reference evidence="2 3" key="1">
    <citation type="journal article" date="2016" name="G3 (Bethesda)">
        <title>First Draft Assembly and Annotation of the Genome of a California Endemic Oak Quercus lobata Nee (Fagaceae).</title>
        <authorList>
            <person name="Sork V.L."/>
            <person name="Fitz-Gibbon S.T."/>
            <person name="Puiu D."/>
            <person name="Crepeau M."/>
            <person name="Gugger P.F."/>
            <person name="Sherman R."/>
            <person name="Stevens K."/>
            <person name="Langley C.H."/>
            <person name="Pellegrini M."/>
            <person name="Salzberg S.L."/>
        </authorList>
    </citation>
    <scope>NUCLEOTIDE SEQUENCE [LARGE SCALE GENOMIC DNA]</scope>
    <source>
        <strain evidence="2 3">cv. SW786</strain>
    </source>
</reference>
<feature type="region of interest" description="Disordered" evidence="1">
    <location>
        <begin position="25"/>
        <end position="81"/>
    </location>
</feature>
<dbReference type="EMBL" id="LRBV02000009">
    <property type="status" value="NOT_ANNOTATED_CDS"/>
    <property type="molecule type" value="Genomic_DNA"/>
</dbReference>
<organism evidence="2 3">
    <name type="scientific">Quercus lobata</name>
    <name type="common">Valley oak</name>
    <dbReference type="NCBI Taxonomy" id="97700"/>
    <lineage>
        <taxon>Eukaryota</taxon>
        <taxon>Viridiplantae</taxon>
        <taxon>Streptophyta</taxon>
        <taxon>Embryophyta</taxon>
        <taxon>Tracheophyta</taxon>
        <taxon>Spermatophyta</taxon>
        <taxon>Magnoliopsida</taxon>
        <taxon>eudicotyledons</taxon>
        <taxon>Gunneridae</taxon>
        <taxon>Pentapetalae</taxon>
        <taxon>rosids</taxon>
        <taxon>fabids</taxon>
        <taxon>Fagales</taxon>
        <taxon>Fagaceae</taxon>
        <taxon>Quercus</taxon>
    </lineage>
</organism>
<dbReference type="InParanoid" id="A0A7N2MLZ6"/>
<reference evidence="2" key="2">
    <citation type="submission" date="2021-01" db="UniProtKB">
        <authorList>
            <consortium name="EnsemblPlants"/>
        </authorList>
    </citation>
    <scope>IDENTIFICATION</scope>
</reference>
<dbReference type="EnsemblPlants" id="QL09p050255:mrna">
    <property type="protein sequence ID" value="QL09p050255:mrna"/>
    <property type="gene ID" value="QL09p050255"/>
</dbReference>
<evidence type="ECO:0000313" key="3">
    <source>
        <dbReference type="Proteomes" id="UP000594261"/>
    </source>
</evidence>
<evidence type="ECO:0000256" key="1">
    <source>
        <dbReference type="SAM" id="MobiDB-lite"/>
    </source>
</evidence>
<feature type="compositionally biased region" description="Low complexity" evidence="1">
    <location>
        <begin position="26"/>
        <end position="46"/>
    </location>
</feature>
<dbReference type="AlphaFoldDB" id="A0A7N2MLZ6"/>